<dbReference type="RefSeq" id="WP_108139919.1">
    <property type="nucleotide sequence ID" value="NZ_QAXS01000013.1"/>
</dbReference>
<dbReference type="Proteomes" id="UP000244089">
    <property type="component" value="Unassembled WGS sequence"/>
</dbReference>
<dbReference type="AlphaFoldDB" id="A0A2T5RJM0"/>
<evidence type="ECO:0000256" key="5">
    <source>
        <dbReference type="ARBA" id="ARBA00023136"/>
    </source>
</evidence>
<keyword evidence="5 6" id="KW-0472">Membrane</keyword>
<evidence type="ECO:0000313" key="8">
    <source>
        <dbReference type="Proteomes" id="UP000244089"/>
    </source>
</evidence>
<dbReference type="PANTHER" id="PTHR35791:SF1">
    <property type="entry name" value="UPF0754 MEMBRANE PROTEIN YHEB"/>
    <property type="match status" value="1"/>
</dbReference>
<name>A0A2T5RJM0_9FIRM</name>
<dbReference type="OrthoDB" id="9787430at2"/>
<evidence type="ECO:0000256" key="3">
    <source>
        <dbReference type="ARBA" id="ARBA00022692"/>
    </source>
</evidence>
<dbReference type="PANTHER" id="PTHR35791">
    <property type="entry name" value="UPF0754 MEMBRANE PROTEIN YHEB"/>
    <property type="match status" value="1"/>
</dbReference>
<comment type="caution">
    <text evidence="7">The sequence shown here is derived from an EMBL/GenBank/DDBJ whole genome shotgun (WGS) entry which is preliminary data.</text>
</comment>
<dbReference type="GO" id="GO:0012505">
    <property type="term" value="C:endomembrane system"/>
    <property type="evidence" value="ECO:0007669"/>
    <property type="project" value="UniProtKB-SubCell"/>
</dbReference>
<feature type="transmembrane region" description="Helical" evidence="6">
    <location>
        <begin position="660"/>
        <end position="679"/>
    </location>
</feature>
<evidence type="ECO:0000256" key="4">
    <source>
        <dbReference type="ARBA" id="ARBA00022989"/>
    </source>
</evidence>
<dbReference type="Pfam" id="PF04286">
    <property type="entry name" value="DUF445"/>
    <property type="match status" value="3"/>
</dbReference>
<sequence length="1248" mass="142546">MALDLLAIISAAGTGAVTGYLTNNLALKMIFKEYGPLGGVVIKTKDEFIDSISELVERDLINHHTLEEEFSRPEFKQNFAQSLSDFLNVYLDRRTKKNVLGDIPAWKENYGLLSSLLGGSAVDLLQKSTENLESEKLEKIISQSELEKIIQQLYLKSIDEAENQNSLEKITAGLYQEIKAKSLDQLLSSEVQLELKDFIKKVISYFDENYQNLDQGDKLEFKEQLKELFNLESLTGALLKEIKEVKLADLFKSEEELEELKQNKFLQQALREILINFKIEINNSDLKIADLLSKDLEKNILQDLASLFSSSESKIIELLEDESEELNSLILESVEAEIEASTGFKAMSRQGIYSKYKEKIDEYGLPVTHLKNSLSEKLSSESWKLAESALAEIKDFKLKRFIAGIDFKDQASNLENIIWDFYQENKNRKVIELFSEDIFQEQLLEEKIIEFIFSLIKKLSSSEESAEVIFDYLTGFKVEDLITEDIVIKKSRESSKELYQQLKQSNFITAELSQHLNNEFFSQLNSELTANQESFKYEAENYFKELENDFADKELKELYQLLKGEETVINLTDSITAFFYNNLPELIEGRVAQAAAANLHQLSDQEVQQAIEDFMGKELKPITYLGAVLGAAAGLIFSLSGAEAAVFNSAPLWLNYLSSAVLYGGVGWLTNVLAIWMIFHPYQEKKIAGVGIPFTPGVVAKNRGRFADSMGKFVEKELLKADSAAEIIEKNRSQIKETILEYFDQNNYQQFFELIKENNELLAAEALAKIDELVLKLKAEDLEKAAAPFNQKLNKYLDKKISGVNFVEVIRNYLNHKSDFSGMQEQLISKLDLTKLTAAAAGSYKFNLNSAHLKNLLKNKELYPFFGLIVPELLNTKIDYDLKAKIIEVLKAESDNYLDQSLEFLIQKEERAAQLINFKKDEIIEAEKEKKGGLLKNTLISGAIYMADLDEFVDSVTKRVFRRLKEEYFVEKKSKLENLYLDLIENVGNSELFNREKIDLGQLLRGLFASSQGSNLITEVLYLSENEINKLLDQSLKSKNEDLFSLELEIKAANIEYFIKEHLNLEQKLQLLLKLKNFLAENLIKAEMEQLLSQVELKGVNQELKRLFKELELISSDLLDEQQFKKILNNISELIKEPELNKMILDEAAADITAGAEFLEENLERESLKYLLELFIESGVDSFKANSEALLKSLELKKLTAEEVRKMDPAEIEEVFDSFAGRYFAHLKQYGWFGGIFGLLQLLIRTII</sequence>
<reference evidence="7 8" key="1">
    <citation type="submission" date="2018-04" db="EMBL/GenBank/DDBJ databases">
        <title>Subsurface microbial communities from deep shales in Ohio and West Virginia, USA.</title>
        <authorList>
            <person name="Wrighton K."/>
        </authorList>
    </citation>
    <scope>NUCLEOTIDE SEQUENCE [LARGE SCALE GENOMIC DNA]</scope>
    <source>
        <strain evidence="7 8">WC1</strain>
    </source>
</reference>
<organism evidence="7 8">
    <name type="scientific">Halanaerobium saccharolyticum</name>
    <dbReference type="NCBI Taxonomy" id="43595"/>
    <lineage>
        <taxon>Bacteria</taxon>
        <taxon>Bacillati</taxon>
        <taxon>Bacillota</taxon>
        <taxon>Clostridia</taxon>
        <taxon>Halanaerobiales</taxon>
        <taxon>Halanaerobiaceae</taxon>
        <taxon>Halanaerobium</taxon>
    </lineage>
</organism>
<evidence type="ECO:0000256" key="2">
    <source>
        <dbReference type="ARBA" id="ARBA00008053"/>
    </source>
</evidence>
<proteinExistence type="inferred from homology"/>
<gene>
    <name evidence="7" type="ORF">C8C76_1134</name>
</gene>
<comment type="subcellular location">
    <subcellularLocation>
        <location evidence="1">Endomembrane system</location>
    </subcellularLocation>
</comment>
<evidence type="ECO:0000256" key="1">
    <source>
        <dbReference type="ARBA" id="ARBA00004308"/>
    </source>
</evidence>
<accession>A0A2T5RJM0</accession>
<feature type="transmembrane region" description="Helical" evidence="6">
    <location>
        <begin position="622"/>
        <end position="640"/>
    </location>
</feature>
<protein>
    <submittedName>
        <fullName evidence="7">Uncharacterized membrane protein YheB (UPF0754 family)</fullName>
    </submittedName>
</protein>
<comment type="similarity">
    <text evidence="2">Belongs to the UPF0754 family.</text>
</comment>
<dbReference type="EMBL" id="QAXS01000013">
    <property type="protein sequence ID" value="PTV98873.1"/>
    <property type="molecule type" value="Genomic_DNA"/>
</dbReference>
<evidence type="ECO:0000313" key="7">
    <source>
        <dbReference type="EMBL" id="PTV98873.1"/>
    </source>
</evidence>
<keyword evidence="3 6" id="KW-0812">Transmembrane</keyword>
<keyword evidence="4 6" id="KW-1133">Transmembrane helix</keyword>
<feature type="transmembrane region" description="Helical" evidence="6">
    <location>
        <begin position="6"/>
        <end position="27"/>
    </location>
</feature>
<dbReference type="InterPro" id="IPR007383">
    <property type="entry name" value="DUF445"/>
</dbReference>
<evidence type="ECO:0000256" key="6">
    <source>
        <dbReference type="SAM" id="Phobius"/>
    </source>
</evidence>